<accession>A0ABQ6XLP1</accession>
<reference evidence="2 3" key="1">
    <citation type="submission" date="2013-05" db="EMBL/GenBank/DDBJ databases">
        <title>Genome Sequence of Streptomyces fradiae.</title>
        <authorList>
            <person name="Kirby R."/>
        </authorList>
    </citation>
    <scope>NUCLEOTIDE SEQUENCE [LARGE SCALE GENOMIC DNA]</scope>
    <source>
        <strain evidence="2 3">ATCC 10745</strain>
    </source>
</reference>
<organism evidence="2 3">
    <name type="scientific">Streptomyces fradiae ATCC 10745 = DSM 40063</name>
    <dbReference type="NCBI Taxonomy" id="1319510"/>
    <lineage>
        <taxon>Bacteria</taxon>
        <taxon>Bacillati</taxon>
        <taxon>Actinomycetota</taxon>
        <taxon>Actinomycetes</taxon>
        <taxon>Kitasatosporales</taxon>
        <taxon>Streptomycetaceae</taxon>
        <taxon>Streptomyces</taxon>
    </lineage>
</organism>
<comment type="caution">
    <text evidence="2">The sequence shown here is derived from an EMBL/GenBank/DDBJ whole genome shotgun (WGS) entry which is preliminary data.</text>
</comment>
<evidence type="ECO:0000313" key="2">
    <source>
        <dbReference type="EMBL" id="KAF0646694.1"/>
    </source>
</evidence>
<sequence>MMERPAEQRIDPGLADLGTQVELGWQPPPSRPPGSPAPSAAARPGTAPASASPAQAALNTLALDGALLEAGIPATAADQDAVQRLAQLDQTTVATIAAWIKHGKREK</sequence>
<dbReference type="EMBL" id="ASYR01000048">
    <property type="protein sequence ID" value="KAF0646694.1"/>
    <property type="molecule type" value="Genomic_DNA"/>
</dbReference>
<name>A0ABQ6XLP1_STRFR</name>
<protein>
    <submittedName>
        <fullName evidence="2">Uncharacterized protein</fullName>
    </submittedName>
</protein>
<feature type="compositionally biased region" description="Low complexity" evidence="1">
    <location>
        <begin position="37"/>
        <end position="54"/>
    </location>
</feature>
<gene>
    <name evidence="2" type="ORF">K701_27315</name>
</gene>
<feature type="region of interest" description="Disordered" evidence="1">
    <location>
        <begin position="1"/>
        <end position="54"/>
    </location>
</feature>
<dbReference type="Proteomes" id="UP000731519">
    <property type="component" value="Unassembled WGS sequence"/>
</dbReference>
<feature type="compositionally biased region" description="Basic and acidic residues" evidence="1">
    <location>
        <begin position="1"/>
        <end position="10"/>
    </location>
</feature>
<evidence type="ECO:0000313" key="3">
    <source>
        <dbReference type="Proteomes" id="UP000731519"/>
    </source>
</evidence>
<keyword evidence="3" id="KW-1185">Reference proteome</keyword>
<evidence type="ECO:0000256" key="1">
    <source>
        <dbReference type="SAM" id="MobiDB-lite"/>
    </source>
</evidence>
<feature type="compositionally biased region" description="Pro residues" evidence="1">
    <location>
        <begin position="26"/>
        <end position="36"/>
    </location>
</feature>
<proteinExistence type="predicted"/>